<dbReference type="InterPro" id="IPR006158">
    <property type="entry name" value="Cobalamin-bd"/>
</dbReference>
<protein>
    <submittedName>
        <fullName evidence="11">Uncharacterized protein</fullName>
    </submittedName>
</protein>
<dbReference type="PANTHER" id="PTHR43409:SF7">
    <property type="entry name" value="BLL1977 PROTEIN"/>
    <property type="match status" value="1"/>
</dbReference>
<proteinExistence type="predicted"/>
<evidence type="ECO:0000256" key="2">
    <source>
        <dbReference type="ARBA" id="ARBA00022485"/>
    </source>
</evidence>
<dbReference type="GO" id="GO:0046872">
    <property type="term" value="F:metal ion binding"/>
    <property type="evidence" value="ECO:0007669"/>
    <property type="project" value="UniProtKB-KW"/>
</dbReference>
<evidence type="ECO:0000256" key="1">
    <source>
        <dbReference type="ARBA" id="ARBA00001966"/>
    </source>
</evidence>
<dbReference type="InterPro" id="IPR020612">
    <property type="entry name" value="Methylthiotransferase_CS"/>
</dbReference>
<dbReference type="PROSITE" id="PS51918">
    <property type="entry name" value="RADICAL_SAM"/>
    <property type="match status" value="1"/>
</dbReference>
<comment type="caution">
    <text evidence="11">The sequence shown here is derived from an EMBL/GenBank/DDBJ whole genome shotgun (WGS) entry which is preliminary data.</text>
</comment>
<dbReference type="AlphaFoldDB" id="A0A1F7SI64"/>
<feature type="domain" description="Radical SAM core" evidence="10">
    <location>
        <begin position="173"/>
        <end position="390"/>
    </location>
</feature>
<evidence type="ECO:0000256" key="7">
    <source>
        <dbReference type="ARBA" id="ARBA00023004"/>
    </source>
</evidence>
<keyword evidence="4" id="KW-0808">Transferase</keyword>
<dbReference type="SUPFAM" id="SSF102114">
    <property type="entry name" value="Radical SAM enzymes"/>
    <property type="match status" value="1"/>
</dbReference>
<dbReference type="PANTHER" id="PTHR43409">
    <property type="entry name" value="ANAEROBIC MAGNESIUM-PROTOPORPHYRIN IX MONOMETHYL ESTER CYCLASE-RELATED"/>
    <property type="match status" value="1"/>
</dbReference>
<dbReference type="InterPro" id="IPR034466">
    <property type="entry name" value="Methyltransferase_Class_B"/>
</dbReference>
<evidence type="ECO:0000313" key="12">
    <source>
        <dbReference type="Proteomes" id="UP000178082"/>
    </source>
</evidence>
<evidence type="ECO:0000313" key="11">
    <source>
        <dbReference type="EMBL" id="OGL53453.1"/>
    </source>
</evidence>
<dbReference type="SMART" id="SM00729">
    <property type="entry name" value="Elp3"/>
    <property type="match status" value="1"/>
</dbReference>
<dbReference type="CDD" id="cd01335">
    <property type="entry name" value="Radical_SAM"/>
    <property type="match status" value="1"/>
</dbReference>
<name>A0A1F7SI64_9BACT</name>
<feature type="domain" description="B12-binding" evidence="9">
    <location>
        <begin position="10"/>
        <end position="134"/>
    </location>
</feature>
<organism evidence="11 12">
    <name type="scientific">Candidatus Schekmanbacteria bacterium RIFCSPLOWO2_12_FULL_38_15</name>
    <dbReference type="NCBI Taxonomy" id="1817883"/>
    <lineage>
        <taxon>Bacteria</taxon>
        <taxon>Candidatus Schekmaniibacteriota</taxon>
    </lineage>
</organism>
<evidence type="ECO:0000256" key="6">
    <source>
        <dbReference type="ARBA" id="ARBA00022723"/>
    </source>
</evidence>
<evidence type="ECO:0000256" key="8">
    <source>
        <dbReference type="ARBA" id="ARBA00023014"/>
    </source>
</evidence>
<evidence type="ECO:0000256" key="4">
    <source>
        <dbReference type="ARBA" id="ARBA00022679"/>
    </source>
</evidence>
<dbReference type="Pfam" id="PF02310">
    <property type="entry name" value="B12-binding"/>
    <property type="match status" value="1"/>
</dbReference>
<dbReference type="InterPro" id="IPR051198">
    <property type="entry name" value="BchE-like"/>
</dbReference>
<dbReference type="Gene3D" id="3.80.30.20">
    <property type="entry name" value="tm_1862 like domain"/>
    <property type="match status" value="1"/>
</dbReference>
<evidence type="ECO:0000259" key="9">
    <source>
        <dbReference type="PROSITE" id="PS51332"/>
    </source>
</evidence>
<accession>A0A1F7SI64</accession>
<reference evidence="11 12" key="1">
    <citation type="journal article" date="2016" name="Nat. Commun.">
        <title>Thousands of microbial genomes shed light on interconnected biogeochemical processes in an aquifer system.</title>
        <authorList>
            <person name="Anantharaman K."/>
            <person name="Brown C.T."/>
            <person name="Hug L.A."/>
            <person name="Sharon I."/>
            <person name="Castelle C.J."/>
            <person name="Probst A.J."/>
            <person name="Thomas B.C."/>
            <person name="Singh A."/>
            <person name="Wilkins M.J."/>
            <person name="Karaoz U."/>
            <person name="Brodie E.L."/>
            <person name="Williams K.H."/>
            <person name="Hubbard S.S."/>
            <person name="Banfield J.F."/>
        </authorList>
    </citation>
    <scope>NUCLEOTIDE SEQUENCE [LARGE SCALE GENOMIC DNA]</scope>
</reference>
<dbReference type="GO" id="GO:0051539">
    <property type="term" value="F:4 iron, 4 sulfur cluster binding"/>
    <property type="evidence" value="ECO:0007669"/>
    <property type="project" value="UniProtKB-KW"/>
</dbReference>
<evidence type="ECO:0000256" key="5">
    <source>
        <dbReference type="ARBA" id="ARBA00022691"/>
    </source>
</evidence>
<keyword evidence="5" id="KW-0949">S-adenosyl-L-methionine</keyword>
<dbReference type="InterPro" id="IPR006638">
    <property type="entry name" value="Elp3/MiaA/NifB-like_rSAM"/>
</dbReference>
<evidence type="ECO:0000256" key="3">
    <source>
        <dbReference type="ARBA" id="ARBA00022603"/>
    </source>
</evidence>
<dbReference type="Pfam" id="PF09989">
    <property type="entry name" value="DUF2229"/>
    <property type="match status" value="1"/>
</dbReference>
<dbReference type="InterPro" id="IPR007197">
    <property type="entry name" value="rSAM"/>
</dbReference>
<keyword evidence="2" id="KW-0004">4Fe-4S</keyword>
<dbReference type="InterPro" id="IPR058240">
    <property type="entry name" value="rSAM_sf"/>
</dbReference>
<dbReference type="SUPFAM" id="SSF52242">
    <property type="entry name" value="Cobalamin (vitamin B12)-binding domain"/>
    <property type="match status" value="1"/>
</dbReference>
<dbReference type="SFLD" id="SFLDG01123">
    <property type="entry name" value="methyltransferase_(Class_B)"/>
    <property type="match status" value="1"/>
</dbReference>
<dbReference type="InterPro" id="IPR018709">
    <property type="entry name" value="CoA_activase_DUF2229"/>
</dbReference>
<dbReference type="PROSITE" id="PS01278">
    <property type="entry name" value="MTTASE_RADICAL"/>
    <property type="match status" value="1"/>
</dbReference>
<dbReference type="GO" id="GO:0031419">
    <property type="term" value="F:cobalamin binding"/>
    <property type="evidence" value="ECO:0007669"/>
    <property type="project" value="InterPro"/>
</dbReference>
<dbReference type="SFLD" id="SFLDS00029">
    <property type="entry name" value="Radical_SAM"/>
    <property type="match status" value="1"/>
</dbReference>
<keyword evidence="7" id="KW-0408">Iron</keyword>
<dbReference type="InterPro" id="IPR036724">
    <property type="entry name" value="Cobalamin-bd_sf"/>
</dbReference>
<gene>
    <name evidence="11" type="ORF">A3G31_08115</name>
</gene>
<keyword evidence="6" id="KW-0479">Metal-binding</keyword>
<dbReference type="Gene3D" id="3.40.50.280">
    <property type="entry name" value="Cobalamin-binding domain"/>
    <property type="match status" value="1"/>
</dbReference>
<dbReference type="SFLD" id="SFLDG01082">
    <property type="entry name" value="B12-binding_domain_containing"/>
    <property type="match status" value="1"/>
</dbReference>
<keyword evidence="8" id="KW-0411">Iron-sulfur</keyword>
<comment type="cofactor">
    <cofactor evidence="1">
        <name>[4Fe-4S] cluster</name>
        <dbReference type="ChEBI" id="CHEBI:49883"/>
    </cofactor>
</comment>
<dbReference type="Pfam" id="PF04055">
    <property type="entry name" value="Radical_SAM"/>
    <property type="match status" value="1"/>
</dbReference>
<dbReference type="GO" id="GO:0003824">
    <property type="term" value="F:catalytic activity"/>
    <property type="evidence" value="ECO:0007669"/>
    <property type="project" value="InterPro"/>
</dbReference>
<sequence>MNIRKITLIEPKSPGIHVFSRIPIPRLGLPILGTILARKGFDVKIYVEDLNGINFDDVLSSDLIGISSITTTATGGYEIAKKANERGIPVILGGVHNTFLPDEGLKYADYIVRGEGEETFEELIDALIDGKDLSEIHGLSFKKDETPVHNPPRNLQDNLNLYPVPDLSLIDGYKKMKVLPVSTSRGCPFNCNFCSVTAINGKNYRFRNHELIIEELKKANRRHVFFVDDNFTANKERTKTLLEYMLSKNVAPEWSAQARVDVVNDNNLLKLMKRTGCYNVYIGFESINPNTLKLFKKGQQLEDIEQSIKKLHEENIQIHGMFVFGSDEDDIKTIRETVAFAKRLNIDSVQFMILTPLPGTQTYESYKKESRILTYDWNLYDAHHVVYTPKKMTPFELQKETFKAMNKFYSWVQILKRVWARDAYNVVIKTYAKNIISKWKKDNYSYMKDMKSGVPYQSEDEKHLFPFSIRSKLKTIGIPGASLHLGSREFLKSFFGEVGVNFKFADIWKNINSEKNSGSVFKDACLPVKFTFNQLSELKDKVDIILIPEIKAKIPNQYCQHLSSFIEKMKTLKDGFPPIVNFLFDPVNGPSYQACSKVGLLFTQNIKKIHNSYHNAVSNYKETIMEKLKSLKDFGVKKDEKSLKIAFLSPPYILHNSNLSGPILNFLKEKELNHLTDKNISISYLPDGTDLNVQEFFCSSDNVLFDMAHKFSSDSTIDGIIILGSEGCFSSKTTRSLIENNDDVKINKPLKVLQLREDLNFNSLISDIKIFLSAIDQRKGTSANSFL</sequence>
<dbReference type="Proteomes" id="UP000178082">
    <property type="component" value="Unassembled WGS sequence"/>
</dbReference>
<dbReference type="EMBL" id="MGDI01000025">
    <property type="protein sequence ID" value="OGL53453.1"/>
    <property type="molecule type" value="Genomic_DNA"/>
</dbReference>
<dbReference type="InterPro" id="IPR023404">
    <property type="entry name" value="rSAM_horseshoe"/>
</dbReference>
<dbReference type="CDD" id="cd02068">
    <property type="entry name" value="radical_SAM_B12_BD"/>
    <property type="match status" value="1"/>
</dbReference>
<evidence type="ECO:0000259" key="10">
    <source>
        <dbReference type="PROSITE" id="PS51918"/>
    </source>
</evidence>
<keyword evidence="3" id="KW-0489">Methyltransferase</keyword>
<dbReference type="PROSITE" id="PS51332">
    <property type="entry name" value="B12_BINDING"/>
    <property type="match status" value="1"/>
</dbReference>